<reference evidence="1 2" key="1">
    <citation type="journal article" date="2012" name="New Phytol.">
        <title>Insight into trade-off between wood decay and parasitism from the genome of a fungal forest pathogen.</title>
        <authorList>
            <person name="Olson A."/>
            <person name="Aerts A."/>
            <person name="Asiegbu F."/>
            <person name="Belbahri L."/>
            <person name="Bouzid O."/>
            <person name="Broberg A."/>
            <person name="Canback B."/>
            <person name="Coutinho P.M."/>
            <person name="Cullen D."/>
            <person name="Dalman K."/>
            <person name="Deflorio G."/>
            <person name="van Diepen L.T."/>
            <person name="Dunand C."/>
            <person name="Duplessis S."/>
            <person name="Durling M."/>
            <person name="Gonthier P."/>
            <person name="Grimwood J."/>
            <person name="Fossdal C.G."/>
            <person name="Hansson D."/>
            <person name="Henrissat B."/>
            <person name="Hietala A."/>
            <person name="Himmelstrand K."/>
            <person name="Hoffmeister D."/>
            <person name="Hogberg N."/>
            <person name="James T.Y."/>
            <person name="Karlsson M."/>
            <person name="Kohler A."/>
            <person name="Kues U."/>
            <person name="Lee Y.H."/>
            <person name="Lin Y.C."/>
            <person name="Lind M."/>
            <person name="Lindquist E."/>
            <person name="Lombard V."/>
            <person name="Lucas S."/>
            <person name="Lunden K."/>
            <person name="Morin E."/>
            <person name="Murat C."/>
            <person name="Park J."/>
            <person name="Raffaello T."/>
            <person name="Rouze P."/>
            <person name="Salamov A."/>
            <person name="Schmutz J."/>
            <person name="Solheim H."/>
            <person name="Stahlberg J."/>
            <person name="Velez H."/>
            <person name="de Vries R.P."/>
            <person name="Wiebenga A."/>
            <person name="Woodward S."/>
            <person name="Yakovlev I."/>
            <person name="Garbelotto M."/>
            <person name="Martin F."/>
            <person name="Grigoriev I.V."/>
            <person name="Stenlid J."/>
        </authorList>
    </citation>
    <scope>NUCLEOTIDE SEQUENCE [LARGE SCALE GENOMIC DNA]</scope>
    <source>
        <strain evidence="1 2">TC 32-1</strain>
    </source>
</reference>
<dbReference type="HOGENOM" id="CLU_037990_6_2_1"/>
<dbReference type="OrthoDB" id="540004at2759"/>
<dbReference type="KEGG" id="hir:HETIRDRAFT_328108"/>
<dbReference type="PANTHER" id="PTHR45036:SF1">
    <property type="entry name" value="METHYLTRANSFERASE LIKE 7A"/>
    <property type="match status" value="1"/>
</dbReference>
<evidence type="ECO:0008006" key="3">
    <source>
        <dbReference type="Google" id="ProtNLM"/>
    </source>
</evidence>
<dbReference type="Gene3D" id="3.40.50.150">
    <property type="entry name" value="Vaccinia Virus protein VP39"/>
    <property type="match status" value="1"/>
</dbReference>
<dbReference type="InParanoid" id="W4JSY7"/>
<dbReference type="GeneID" id="20671390"/>
<gene>
    <name evidence="1" type="ORF">HETIRDRAFT_328108</name>
</gene>
<dbReference type="Proteomes" id="UP000030671">
    <property type="component" value="Unassembled WGS sequence"/>
</dbReference>
<dbReference type="STRING" id="747525.W4JSY7"/>
<dbReference type="AlphaFoldDB" id="W4JSY7"/>
<evidence type="ECO:0000313" key="2">
    <source>
        <dbReference type="Proteomes" id="UP000030671"/>
    </source>
</evidence>
<evidence type="ECO:0000313" key="1">
    <source>
        <dbReference type="EMBL" id="ETW76677.1"/>
    </source>
</evidence>
<dbReference type="PANTHER" id="PTHR45036">
    <property type="entry name" value="METHYLTRANSFERASE LIKE 7B"/>
    <property type="match status" value="1"/>
</dbReference>
<dbReference type="SUPFAM" id="SSF53335">
    <property type="entry name" value="S-adenosyl-L-methionine-dependent methyltransferases"/>
    <property type="match status" value="1"/>
</dbReference>
<keyword evidence="2" id="KW-1185">Reference proteome</keyword>
<protein>
    <recommendedName>
        <fullName evidence="3">Methyltransferase type 11 domain-containing protein</fullName>
    </recommendedName>
</protein>
<dbReference type="CDD" id="cd02440">
    <property type="entry name" value="AdoMet_MTases"/>
    <property type="match status" value="1"/>
</dbReference>
<dbReference type="Pfam" id="PF13489">
    <property type="entry name" value="Methyltransf_23"/>
    <property type="match status" value="1"/>
</dbReference>
<proteinExistence type="predicted"/>
<accession>W4JSY7</accession>
<dbReference type="InterPro" id="IPR029063">
    <property type="entry name" value="SAM-dependent_MTases_sf"/>
</dbReference>
<dbReference type="EMBL" id="KI925464">
    <property type="protein sequence ID" value="ETW76677.1"/>
    <property type="molecule type" value="Genomic_DNA"/>
</dbReference>
<dbReference type="InterPro" id="IPR052356">
    <property type="entry name" value="Thiol_S-MT"/>
</dbReference>
<organism evidence="1 2">
    <name type="scientific">Heterobasidion irregulare (strain TC 32-1)</name>
    <dbReference type="NCBI Taxonomy" id="747525"/>
    <lineage>
        <taxon>Eukaryota</taxon>
        <taxon>Fungi</taxon>
        <taxon>Dikarya</taxon>
        <taxon>Basidiomycota</taxon>
        <taxon>Agaricomycotina</taxon>
        <taxon>Agaricomycetes</taxon>
        <taxon>Russulales</taxon>
        <taxon>Bondarzewiaceae</taxon>
        <taxon>Heterobasidion</taxon>
        <taxon>Heterobasidion annosum species complex</taxon>
    </lineage>
</organism>
<dbReference type="RefSeq" id="XP_009551557.1">
    <property type="nucleotide sequence ID" value="XM_009553262.1"/>
</dbReference>
<dbReference type="eggNOG" id="KOG4300">
    <property type="taxonomic scope" value="Eukaryota"/>
</dbReference>
<sequence length="258" mass="28813">MKLSAAFGLVVDFRYAISVAFLPTIRAIFRSPSLLLRPQTISQVFMSHVWRTFGDLVDEGGRDAKQSLVPNNAYGTVLDVGAGRGHLLNYLNRASVTKYVALEPNTLMHDAIRQLANASGYNENSGSLVILAYGAEEVPSIVSALGGPNSVDTIVSILSFCSIPEPRAVLSAMVDNLLRSGGQLLFYEHVLSPRADVAWWQRFWTPIWSKAFDGCRLDRPTHLWIESLDIWTTRDVWAKEGESEENLFWHRVGRYVKS</sequence>
<name>W4JSY7_HETIT</name>